<evidence type="ECO:0000313" key="3">
    <source>
        <dbReference type="Proteomes" id="UP001219525"/>
    </source>
</evidence>
<evidence type="ECO:0000313" key="2">
    <source>
        <dbReference type="EMBL" id="KAJ7197401.1"/>
    </source>
</evidence>
<feature type="signal peptide" evidence="1">
    <location>
        <begin position="1"/>
        <end position="23"/>
    </location>
</feature>
<dbReference type="EMBL" id="JARJCW010000078">
    <property type="protein sequence ID" value="KAJ7197401.1"/>
    <property type="molecule type" value="Genomic_DNA"/>
</dbReference>
<reference evidence="2" key="1">
    <citation type="submission" date="2023-03" db="EMBL/GenBank/DDBJ databases">
        <title>Massive genome expansion in bonnet fungi (Mycena s.s.) driven by repeated elements and novel gene families across ecological guilds.</title>
        <authorList>
            <consortium name="Lawrence Berkeley National Laboratory"/>
            <person name="Harder C.B."/>
            <person name="Miyauchi S."/>
            <person name="Viragh M."/>
            <person name="Kuo A."/>
            <person name="Thoen E."/>
            <person name="Andreopoulos B."/>
            <person name="Lu D."/>
            <person name="Skrede I."/>
            <person name="Drula E."/>
            <person name="Henrissat B."/>
            <person name="Morin E."/>
            <person name="Kohler A."/>
            <person name="Barry K."/>
            <person name="LaButti K."/>
            <person name="Morin E."/>
            <person name="Salamov A."/>
            <person name="Lipzen A."/>
            <person name="Mereny Z."/>
            <person name="Hegedus B."/>
            <person name="Baldrian P."/>
            <person name="Stursova M."/>
            <person name="Weitz H."/>
            <person name="Taylor A."/>
            <person name="Grigoriev I.V."/>
            <person name="Nagy L.G."/>
            <person name="Martin F."/>
            <person name="Kauserud H."/>
        </authorList>
    </citation>
    <scope>NUCLEOTIDE SEQUENCE</scope>
    <source>
        <strain evidence="2">9144</strain>
    </source>
</reference>
<dbReference type="AlphaFoldDB" id="A0AAD6V1N3"/>
<protein>
    <recommendedName>
        <fullName evidence="4">Chitin-binding type-4 domain-containing protein</fullName>
    </recommendedName>
</protein>
<proteinExistence type="predicted"/>
<dbReference type="Proteomes" id="UP001219525">
    <property type="component" value="Unassembled WGS sequence"/>
</dbReference>
<comment type="caution">
    <text evidence="2">The sequence shown here is derived from an EMBL/GenBank/DDBJ whole genome shotgun (WGS) entry which is preliminary data.</text>
</comment>
<evidence type="ECO:0000256" key="1">
    <source>
        <dbReference type="SAM" id="SignalP"/>
    </source>
</evidence>
<keyword evidence="1" id="KW-0732">Signal</keyword>
<sequence>MHLSAITILSLSAFAFRLPLASAASLSRLTSFQTLESHKCTGYCGGPTCGDVCSCSRFNFCFKGPSHGPDLYRIYNQPAGQAAVQGETVALSNAPPAEDGPQVEVLSFIQHLEWRRADEFSVEAGISRRRAVPHKCGSLTIVQIQLADSEATTYDLFWTVPDVGNEACSPRCSPAASDCH</sequence>
<accession>A0AAD6V1N3</accession>
<gene>
    <name evidence="2" type="ORF">GGX14DRAFT_402636</name>
</gene>
<feature type="chain" id="PRO_5042214495" description="Chitin-binding type-4 domain-containing protein" evidence="1">
    <location>
        <begin position="24"/>
        <end position="180"/>
    </location>
</feature>
<evidence type="ECO:0008006" key="4">
    <source>
        <dbReference type="Google" id="ProtNLM"/>
    </source>
</evidence>
<name>A0AAD6V1N3_9AGAR</name>
<keyword evidence="3" id="KW-1185">Reference proteome</keyword>
<organism evidence="2 3">
    <name type="scientific">Mycena pura</name>
    <dbReference type="NCBI Taxonomy" id="153505"/>
    <lineage>
        <taxon>Eukaryota</taxon>
        <taxon>Fungi</taxon>
        <taxon>Dikarya</taxon>
        <taxon>Basidiomycota</taxon>
        <taxon>Agaricomycotina</taxon>
        <taxon>Agaricomycetes</taxon>
        <taxon>Agaricomycetidae</taxon>
        <taxon>Agaricales</taxon>
        <taxon>Marasmiineae</taxon>
        <taxon>Mycenaceae</taxon>
        <taxon>Mycena</taxon>
    </lineage>
</organism>